<feature type="compositionally biased region" description="Basic and acidic residues" evidence="1">
    <location>
        <begin position="46"/>
        <end position="56"/>
    </location>
</feature>
<reference evidence="2" key="1">
    <citation type="journal article" date="2020" name="J Insects Food Feed">
        <title>The yellow mealworm (Tenebrio molitor) genome: a resource for the emerging insects as food and feed industry.</title>
        <authorList>
            <person name="Eriksson T."/>
            <person name="Andere A."/>
            <person name="Kelstrup H."/>
            <person name="Emery V."/>
            <person name="Picard C."/>
        </authorList>
    </citation>
    <scope>NUCLEOTIDE SEQUENCE</scope>
    <source>
        <strain evidence="2">Stoneville</strain>
        <tissue evidence="2">Whole head</tissue>
    </source>
</reference>
<proteinExistence type="predicted"/>
<organism evidence="2 3">
    <name type="scientific">Tenebrio molitor</name>
    <name type="common">Yellow mealworm beetle</name>
    <dbReference type="NCBI Taxonomy" id="7067"/>
    <lineage>
        <taxon>Eukaryota</taxon>
        <taxon>Metazoa</taxon>
        <taxon>Ecdysozoa</taxon>
        <taxon>Arthropoda</taxon>
        <taxon>Hexapoda</taxon>
        <taxon>Insecta</taxon>
        <taxon>Pterygota</taxon>
        <taxon>Neoptera</taxon>
        <taxon>Endopterygota</taxon>
        <taxon>Coleoptera</taxon>
        <taxon>Polyphaga</taxon>
        <taxon>Cucujiformia</taxon>
        <taxon>Tenebrionidae</taxon>
        <taxon>Tenebrio</taxon>
    </lineage>
</organism>
<dbReference type="Proteomes" id="UP000719412">
    <property type="component" value="Unassembled WGS sequence"/>
</dbReference>
<keyword evidence="3" id="KW-1185">Reference proteome</keyword>
<gene>
    <name evidence="2" type="ORF">GEV33_002840</name>
</gene>
<evidence type="ECO:0000313" key="3">
    <source>
        <dbReference type="Proteomes" id="UP000719412"/>
    </source>
</evidence>
<evidence type="ECO:0000313" key="2">
    <source>
        <dbReference type="EMBL" id="KAH0819951.1"/>
    </source>
</evidence>
<dbReference type="EMBL" id="JABDTM020013209">
    <property type="protein sequence ID" value="KAH0819951.1"/>
    <property type="molecule type" value="Genomic_DNA"/>
</dbReference>
<protein>
    <submittedName>
        <fullName evidence="2">Uncharacterized protein</fullName>
    </submittedName>
</protein>
<feature type="region of interest" description="Disordered" evidence="1">
    <location>
        <begin position="37"/>
        <end position="56"/>
    </location>
</feature>
<sequence>MWASSNEDGKTGSVAKVRTKHCKSELTRYHRHVPRQALGHGCDTSGPHRESLIKCH</sequence>
<accession>A0A8J6LP26</accession>
<name>A0A8J6LP26_TENMO</name>
<reference evidence="2" key="2">
    <citation type="submission" date="2021-08" db="EMBL/GenBank/DDBJ databases">
        <authorList>
            <person name="Eriksson T."/>
        </authorList>
    </citation>
    <scope>NUCLEOTIDE SEQUENCE</scope>
    <source>
        <strain evidence="2">Stoneville</strain>
        <tissue evidence="2">Whole head</tissue>
    </source>
</reference>
<evidence type="ECO:0000256" key="1">
    <source>
        <dbReference type="SAM" id="MobiDB-lite"/>
    </source>
</evidence>
<dbReference type="AlphaFoldDB" id="A0A8J6LP26"/>
<comment type="caution">
    <text evidence="2">The sequence shown here is derived from an EMBL/GenBank/DDBJ whole genome shotgun (WGS) entry which is preliminary data.</text>
</comment>